<protein>
    <submittedName>
        <fullName evidence="6">Winged helix-turn-helix domain-containing protein</fullName>
    </submittedName>
</protein>
<accession>A0ABT4G5K3</accession>
<dbReference type="RefSeq" id="WP_268613331.1">
    <property type="nucleotide sequence ID" value="NZ_JAMDMX010000001.1"/>
</dbReference>
<name>A0ABT4G5K3_9BACL</name>
<dbReference type="Gene3D" id="1.10.10.10">
    <property type="entry name" value="Winged helix-like DNA-binding domain superfamily/Winged helix DNA-binding domain"/>
    <property type="match status" value="1"/>
</dbReference>
<evidence type="ECO:0000256" key="3">
    <source>
        <dbReference type="ARBA" id="ARBA00023163"/>
    </source>
</evidence>
<feature type="DNA-binding region" description="OmpR/PhoB-type" evidence="4">
    <location>
        <begin position="128"/>
        <end position="224"/>
    </location>
</feature>
<evidence type="ECO:0000256" key="4">
    <source>
        <dbReference type="PROSITE-ProRule" id="PRU01091"/>
    </source>
</evidence>
<evidence type="ECO:0000256" key="1">
    <source>
        <dbReference type="ARBA" id="ARBA00023015"/>
    </source>
</evidence>
<dbReference type="InterPro" id="IPR001867">
    <property type="entry name" value="OmpR/PhoB-type_DNA-bd"/>
</dbReference>
<reference evidence="6 7" key="1">
    <citation type="submission" date="2022-05" db="EMBL/GenBank/DDBJ databases">
        <title>Genome Sequencing of Bee-Associated Microbes.</title>
        <authorList>
            <person name="Dunlap C."/>
        </authorList>
    </citation>
    <scope>NUCLEOTIDE SEQUENCE [LARGE SCALE GENOMIC DNA]</scope>
    <source>
        <strain evidence="6 7">NRRL B-14421</strain>
    </source>
</reference>
<dbReference type="InterPro" id="IPR036388">
    <property type="entry name" value="WH-like_DNA-bd_sf"/>
</dbReference>
<evidence type="ECO:0000259" key="5">
    <source>
        <dbReference type="PROSITE" id="PS51755"/>
    </source>
</evidence>
<sequence>MNIALYTDDRYMAGVVLYLFNEIPCDVYSTYEFDTHKEIKYTHMILGVNSPDSEDWKRLKIGVESGITTYLIVRDPLSQEDINRNLEIGVKNITINPVLQILNAVSHSPENIFSFFMQPEIKIAEESPELLYIGSNTYFHPRQYWVKYEDSKLDLTEREAALLLFFIEHEGRLITKYMLAEHLWGGFIQPDGIPKVVSRLKKKLGPACDLISSRRLGGFLYLRS</sequence>
<keyword evidence="3" id="KW-0804">Transcription</keyword>
<evidence type="ECO:0000313" key="6">
    <source>
        <dbReference type="EMBL" id="MCY9691437.1"/>
    </source>
</evidence>
<organism evidence="6 7">
    <name type="scientific">Paenibacillus alginolyticus</name>
    <dbReference type="NCBI Taxonomy" id="59839"/>
    <lineage>
        <taxon>Bacteria</taxon>
        <taxon>Bacillati</taxon>
        <taxon>Bacillota</taxon>
        <taxon>Bacilli</taxon>
        <taxon>Bacillales</taxon>
        <taxon>Paenibacillaceae</taxon>
        <taxon>Paenibacillus</taxon>
    </lineage>
</organism>
<dbReference type="CDD" id="cd00383">
    <property type="entry name" value="trans_reg_C"/>
    <property type="match status" value="1"/>
</dbReference>
<dbReference type="EMBL" id="JAMDMX010000001">
    <property type="protein sequence ID" value="MCY9691437.1"/>
    <property type="molecule type" value="Genomic_DNA"/>
</dbReference>
<dbReference type="Proteomes" id="UP001527099">
    <property type="component" value="Unassembled WGS sequence"/>
</dbReference>
<keyword evidence="7" id="KW-1185">Reference proteome</keyword>
<dbReference type="SMART" id="SM00862">
    <property type="entry name" value="Trans_reg_C"/>
    <property type="match status" value="1"/>
</dbReference>
<keyword evidence="2 4" id="KW-0238">DNA-binding</keyword>
<gene>
    <name evidence="6" type="ORF">M5X19_00635</name>
</gene>
<dbReference type="Pfam" id="PF00486">
    <property type="entry name" value="Trans_reg_C"/>
    <property type="match status" value="1"/>
</dbReference>
<evidence type="ECO:0000256" key="2">
    <source>
        <dbReference type="ARBA" id="ARBA00023125"/>
    </source>
</evidence>
<dbReference type="InterPro" id="IPR016032">
    <property type="entry name" value="Sig_transdc_resp-reg_C-effctor"/>
</dbReference>
<dbReference type="PROSITE" id="PS51755">
    <property type="entry name" value="OMPR_PHOB"/>
    <property type="match status" value="1"/>
</dbReference>
<keyword evidence="1" id="KW-0805">Transcription regulation</keyword>
<proteinExistence type="predicted"/>
<evidence type="ECO:0000313" key="7">
    <source>
        <dbReference type="Proteomes" id="UP001527099"/>
    </source>
</evidence>
<dbReference type="SUPFAM" id="SSF46894">
    <property type="entry name" value="C-terminal effector domain of the bipartite response regulators"/>
    <property type="match status" value="1"/>
</dbReference>
<comment type="caution">
    <text evidence="6">The sequence shown here is derived from an EMBL/GenBank/DDBJ whole genome shotgun (WGS) entry which is preliminary data.</text>
</comment>
<feature type="domain" description="OmpR/PhoB-type" evidence="5">
    <location>
        <begin position="128"/>
        <end position="224"/>
    </location>
</feature>